<dbReference type="Proteomes" id="UP001162031">
    <property type="component" value="Unassembled WGS sequence"/>
</dbReference>
<sequence>MEPEELQAEPRWSSIRYAPHPLPSQWKRATDERLMLLVTQSTASGERFPVGVNWLEVSRVVRRSPVDCVKRYAVLHEAQERYEEQEGEAQGLEGKTNATADGGALEGEVEGAFLDSGDEFFEEQSLSDFATPVASPKLDSLGASKGFMMSRPISPVSSPPFAVTRPDVSRQTEPAVPGRDPFRWESLANDPNYNAPMLHSPLSSRHTETLPSRSGSVDHEAKGLSCASSPRLSSRGLMSPSCTQGHVSDVRGGPNYTASVLTHAFKGLAMSAQPSSVTLTSSPRLSDTISNSEHPFFKDEGENTFVRHSATTSVSRFGIGSRVAASPSNDVNEMGVGAGHLHRRVNPHLVQMSATSEDNLFSGSVTQSALEDAFLDMAGSRLDASNVLLGSRMSTPLGSHVHLPSGQLQARSTDCAPRQSDGKVGNSG</sequence>
<organism evidence="2 3">
    <name type="scientific">Hyaloperonospora brassicae</name>
    <name type="common">Brassica downy mildew</name>
    <name type="synonym">Peronospora brassicae</name>
    <dbReference type="NCBI Taxonomy" id="162125"/>
    <lineage>
        <taxon>Eukaryota</taxon>
        <taxon>Sar</taxon>
        <taxon>Stramenopiles</taxon>
        <taxon>Oomycota</taxon>
        <taxon>Peronosporomycetes</taxon>
        <taxon>Peronosporales</taxon>
        <taxon>Peronosporaceae</taxon>
        <taxon>Hyaloperonospora</taxon>
    </lineage>
</organism>
<dbReference type="EMBL" id="CANTFL010001484">
    <property type="protein sequence ID" value="CAI5743045.1"/>
    <property type="molecule type" value="Genomic_DNA"/>
</dbReference>
<comment type="caution">
    <text evidence="2">The sequence shown here is derived from an EMBL/GenBank/DDBJ whole genome shotgun (WGS) entry which is preliminary data.</text>
</comment>
<feature type="region of interest" description="Disordered" evidence="1">
    <location>
        <begin position="158"/>
        <end position="245"/>
    </location>
</feature>
<evidence type="ECO:0000313" key="3">
    <source>
        <dbReference type="Proteomes" id="UP001162031"/>
    </source>
</evidence>
<dbReference type="AlphaFoldDB" id="A0AAV0V1E6"/>
<protein>
    <recommendedName>
        <fullName evidence="4">Myb-like domain-containing protein</fullName>
    </recommendedName>
</protein>
<proteinExistence type="predicted"/>
<feature type="compositionally biased region" description="Polar residues" evidence="1">
    <location>
        <begin position="201"/>
        <end position="215"/>
    </location>
</feature>
<evidence type="ECO:0008006" key="4">
    <source>
        <dbReference type="Google" id="ProtNLM"/>
    </source>
</evidence>
<name>A0AAV0V1E6_HYABA</name>
<reference evidence="2" key="1">
    <citation type="submission" date="2022-12" db="EMBL/GenBank/DDBJ databases">
        <authorList>
            <person name="Webb A."/>
        </authorList>
    </citation>
    <scope>NUCLEOTIDE SEQUENCE</scope>
    <source>
        <strain evidence="2">Hp1</strain>
    </source>
</reference>
<evidence type="ECO:0000256" key="1">
    <source>
        <dbReference type="SAM" id="MobiDB-lite"/>
    </source>
</evidence>
<feature type="region of interest" description="Disordered" evidence="1">
    <location>
        <begin position="399"/>
        <end position="428"/>
    </location>
</feature>
<accession>A0AAV0V1E6</accession>
<keyword evidence="3" id="KW-1185">Reference proteome</keyword>
<evidence type="ECO:0000313" key="2">
    <source>
        <dbReference type="EMBL" id="CAI5743045.1"/>
    </source>
</evidence>
<gene>
    <name evidence="2" type="ORF">HBR001_LOCUS9281</name>
</gene>